<accession>A0ABP4CD86</accession>
<evidence type="ECO:0000256" key="3">
    <source>
        <dbReference type="ARBA" id="ARBA00023180"/>
    </source>
</evidence>
<dbReference type="InterPro" id="IPR001226">
    <property type="entry name" value="Flavodoxin_CS"/>
</dbReference>
<evidence type="ECO:0000256" key="4">
    <source>
        <dbReference type="SAM" id="SignalP"/>
    </source>
</evidence>
<evidence type="ECO:0000313" key="5">
    <source>
        <dbReference type="EMBL" id="GAA0966364.1"/>
    </source>
</evidence>
<keyword evidence="3" id="KW-0325">Glycoprotein</keyword>
<keyword evidence="2" id="KW-0677">Repeat</keyword>
<evidence type="ECO:0000313" key="6">
    <source>
        <dbReference type="Proteomes" id="UP001500665"/>
    </source>
</evidence>
<dbReference type="Gene3D" id="2.130.10.130">
    <property type="entry name" value="Integrin alpha, N-terminal"/>
    <property type="match status" value="2"/>
</dbReference>
<organism evidence="5 6">
    <name type="scientific">Actinocorallia libanotica</name>
    <dbReference type="NCBI Taxonomy" id="46162"/>
    <lineage>
        <taxon>Bacteria</taxon>
        <taxon>Bacillati</taxon>
        <taxon>Actinomycetota</taxon>
        <taxon>Actinomycetes</taxon>
        <taxon>Streptosporangiales</taxon>
        <taxon>Thermomonosporaceae</taxon>
        <taxon>Actinocorallia</taxon>
    </lineage>
</organism>
<reference evidence="6" key="1">
    <citation type="journal article" date="2019" name="Int. J. Syst. Evol. Microbiol.">
        <title>The Global Catalogue of Microorganisms (GCM) 10K type strain sequencing project: providing services to taxonomists for standard genome sequencing and annotation.</title>
        <authorList>
            <consortium name="The Broad Institute Genomics Platform"/>
            <consortium name="The Broad Institute Genome Sequencing Center for Infectious Disease"/>
            <person name="Wu L."/>
            <person name="Ma J."/>
        </authorList>
    </citation>
    <scope>NUCLEOTIDE SEQUENCE [LARGE SCALE GENOMIC DNA]</scope>
    <source>
        <strain evidence="6">JCM 10696</strain>
    </source>
</reference>
<gene>
    <name evidence="5" type="ORF">GCM10009550_68470</name>
</gene>
<dbReference type="SUPFAM" id="SSF69318">
    <property type="entry name" value="Integrin alpha N-terminal domain"/>
    <property type="match status" value="1"/>
</dbReference>
<dbReference type="Proteomes" id="UP001500665">
    <property type="component" value="Unassembled WGS sequence"/>
</dbReference>
<feature type="chain" id="PRO_5045162961" evidence="4">
    <location>
        <begin position="26"/>
        <end position="436"/>
    </location>
</feature>
<evidence type="ECO:0000256" key="1">
    <source>
        <dbReference type="ARBA" id="ARBA00022729"/>
    </source>
</evidence>
<evidence type="ECO:0000256" key="2">
    <source>
        <dbReference type="ARBA" id="ARBA00022737"/>
    </source>
</evidence>
<dbReference type="Pfam" id="PF13517">
    <property type="entry name" value="FG-GAP_3"/>
    <property type="match status" value="2"/>
</dbReference>
<dbReference type="InterPro" id="IPR013517">
    <property type="entry name" value="FG-GAP"/>
</dbReference>
<dbReference type="Pfam" id="PF01839">
    <property type="entry name" value="FG-GAP"/>
    <property type="match status" value="3"/>
</dbReference>
<dbReference type="PANTHER" id="PTHR46580">
    <property type="entry name" value="SENSOR KINASE-RELATED"/>
    <property type="match status" value="1"/>
</dbReference>
<comment type="caution">
    <text evidence="5">The sequence shown here is derived from an EMBL/GenBank/DDBJ whole genome shotgun (WGS) entry which is preliminary data.</text>
</comment>
<keyword evidence="6" id="KW-1185">Reference proteome</keyword>
<protein>
    <submittedName>
        <fullName evidence="5">FG-GAP repeat protein</fullName>
    </submittedName>
</protein>
<dbReference type="SMART" id="SM00191">
    <property type="entry name" value="Int_alpha"/>
    <property type="match status" value="4"/>
</dbReference>
<proteinExistence type="predicted"/>
<keyword evidence="1 4" id="KW-0732">Signal</keyword>
<dbReference type="InterPro" id="IPR028994">
    <property type="entry name" value="Integrin_alpha_N"/>
</dbReference>
<dbReference type="InterPro" id="IPR013519">
    <property type="entry name" value="Int_alpha_beta-p"/>
</dbReference>
<feature type="signal peptide" evidence="4">
    <location>
        <begin position="1"/>
        <end position="25"/>
    </location>
</feature>
<sequence>MRATPLLLATALTATALGALPSAAAAEAPAKPHDFNGDGRTDLVVNAPELKQRGHGDTGVVAVAYGGTGVFARRGVGRKQLITRHSPGVDAVSEHGAGFGEATASADFDRDGYADLAITGPNEHGATIVYGSATGLSERVAFLETDERRGPLPRRLAVGDFDRDGRADLVLTSTTKFWVFSRVDKGVDVAAPFRHAFLSYEIPMNDLRPAVGDFTGDGRDDIFLASSMDPHFTRLVKATSSGFAAPVAVPELRQVRTAVVGDFNGDGRDDLVTRRASKIYIRLGGSSGLRGPKLVKKVSSGDPVPMAVADVDRDGRDDLAVGFPGAGPRKSGQVVLIYGSRSGPTTKKARIIHQGTAGIKGGAEKGDAFGSAVRLLDVTGDRRPDLVIGSSGEDKAAGRLHVLINRGGAVSTKGARQYTPKSFGLQGRRLGSHLSA</sequence>
<dbReference type="Gene3D" id="2.40.128.340">
    <property type="match status" value="1"/>
</dbReference>
<name>A0ABP4CD86_9ACTN</name>
<dbReference type="EMBL" id="BAAAHH010000043">
    <property type="protein sequence ID" value="GAA0966364.1"/>
    <property type="molecule type" value="Genomic_DNA"/>
</dbReference>
<dbReference type="RefSeq" id="WP_344246033.1">
    <property type="nucleotide sequence ID" value="NZ_BAAAHH010000043.1"/>
</dbReference>
<dbReference type="PROSITE" id="PS00201">
    <property type="entry name" value="FLAVODOXIN"/>
    <property type="match status" value="1"/>
</dbReference>